<reference evidence="1" key="1">
    <citation type="submission" date="2006-05" db="EMBL/GenBank/DDBJ databases">
        <title>Annotation of the draft genome assembly of Desulfuromonas acetoxidans DSM 684.</title>
        <authorList>
            <consortium name="US DOE Joint Genome Institute (JGI-ORNL)"/>
            <person name="Larimer F."/>
            <person name="Land M."/>
            <person name="Hauser L."/>
        </authorList>
    </citation>
    <scope>NUCLEOTIDE SEQUENCE [LARGE SCALE GENOMIC DNA]</scope>
    <source>
        <strain evidence="1">DSM 684</strain>
    </source>
</reference>
<keyword evidence="2" id="KW-1185">Reference proteome</keyword>
<proteinExistence type="predicted"/>
<evidence type="ECO:0000313" key="2">
    <source>
        <dbReference type="Proteomes" id="UP000005695"/>
    </source>
</evidence>
<reference evidence="1" key="2">
    <citation type="submission" date="2006-05" db="EMBL/GenBank/DDBJ databases">
        <title>Sequencing of the draft genome and assembly of Desulfuromonas acetoxidans DSM 684.</title>
        <authorList>
            <consortium name="US DOE Joint Genome Institute (JGI-PGF)"/>
            <person name="Copeland A."/>
            <person name="Lucas S."/>
            <person name="Lapidus A."/>
            <person name="Barry K."/>
            <person name="Detter J.C."/>
            <person name="Glavina del Rio T."/>
            <person name="Hammon N."/>
            <person name="Israni S."/>
            <person name="Dalin E."/>
            <person name="Tice H."/>
            <person name="Bruce D."/>
            <person name="Pitluck S."/>
            <person name="Richardson P."/>
        </authorList>
    </citation>
    <scope>NUCLEOTIDE SEQUENCE [LARGE SCALE GENOMIC DNA]</scope>
    <source>
        <strain evidence="1">DSM 684</strain>
    </source>
</reference>
<accession>Q1K252</accession>
<dbReference type="EMBL" id="AAEW02000004">
    <property type="protein sequence ID" value="EAT16587.1"/>
    <property type="molecule type" value="Genomic_DNA"/>
</dbReference>
<dbReference type="Pfam" id="PF10050">
    <property type="entry name" value="DUF2284"/>
    <property type="match status" value="1"/>
</dbReference>
<gene>
    <name evidence="1" type="ORF">Dace_2682</name>
</gene>
<evidence type="ECO:0000313" key="1">
    <source>
        <dbReference type="EMBL" id="EAT16587.1"/>
    </source>
</evidence>
<organism evidence="1 2">
    <name type="scientific">Desulfuromonas acetoxidans (strain DSM 684 / 11070)</name>
    <dbReference type="NCBI Taxonomy" id="281689"/>
    <lineage>
        <taxon>Bacteria</taxon>
        <taxon>Pseudomonadati</taxon>
        <taxon>Thermodesulfobacteriota</taxon>
        <taxon>Desulfuromonadia</taxon>
        <taxon>Desulfuromonadales</taxon>
        <taxon>Desulfuromonadaceae</taxon>
        <taxon>Desulfuromonas</taxon>
    </lineage>
</organism>
<evidence type="ECO:0008006" key="3">
    <source>
        <dbReference type="Google" id="ProtNLM"/>
    </source>
</evidence>
<dbReference type="AlphaFoldDB" id="Q1K252"/>
<dbReference type="OrthoDB" id="5420534at2"/>
<dbReference type="InterPro" id="IPR019271">
    <property type="entry name" value="DUF2284_metal-binding"/>
</dbReference>
<protein>
    <recommendedName>
        <fullName evidence="3">Metal-binding protein-like</fullName>
    </recommendedName>
</protein>
<comment type="caution">
    <text evidence="1">The sequence shown here is derived from an EMBL/GenBank/DDBJ whole genome shotgun (WGS) entry which is preliminary data.</text>
</comment>
<name>Q1K252_DESA6</name>
<sequence length="195" mass="21366">MEESQLRQFTDKARALGMDDARCVGVMELPIDPTLTDYCLECGAYGESALCPPHRGAIDDVPKLLAGYEWAVVFKRDLPVVDLQSQEYHEVARQIHVVAAQLEKWARMRGFKAAGLAAGSCKRLFCANSDSCQALEPGGVCRFPQWSRLSLSALGVNVFALCDKIGWPIEKITRDSSHPSDAMGVLVGILLVGRK</sequence>
<dbReference type="Proteomes" id="UP000005695">
    <property type="component" value="Unassembled WGS sequence"/>
</dbReference>
<dbReference type="RefSeq" id="WP_005998598.1">
    <property type="nucleotide sequence ID" value="NZ_AAEW02000004.1"/>
</dbReference>